<sequence length="62" mass="7267">MTKVKTLSLAQVMQKTRLSKQWFYQLMQQGNFPQPVRTKIGVDIWQEKVIADWLAIDEGNTE</sequence>
<dbReference type="Pfam" id="PF05930">
    <property type="entry name" value="Phage_AlpA"/>
    <property type="match status" value="1"/>
</dbReference>
<dbReference type="EMBL" id="LOMY01000119">
    <property type="protein sequence ID" value="OCQ51518.1"/>
    <property type="molecule type" value="Genomic_DNA"/>
</dbReference>
<evidence type="ECO:0000313" key="2">
    <source>
        <dbReference type="Proteomes" id="UP000093476"/>
    </source>
</evidence>
<dbReference type="InterPro" id="IPR010260">
    <property type="entry name" value="AlpA"/>
</dbReference>
<dbReference type="GeneID" id="45655918"/>
<proteinExistence type="predicted"/>
<accession>A0A1C0U0R9</accession>
<name>A0A1C0U0R9_9GAMM</name>
<dbReference type="RefSeq" id="WP_049582925.1">
    <property type="nucleotide sequence ID" value="NZ_CAWMQZ010000119.1"/>
</dbReference>
<dbReference type="Gene3D" id="1.10.238.160">
    <property type="match status" value="1"/>
</dbReference>
<comment type="caution">
    <text evidence="1">The sequence shown here is derived from an EMBL/GenBank/DDBJ whole genome shotgun (WGS) entry which is preliminary data.</text>
</comment>
<dbReference type="STRING" id="286156.Ppb6_03248"/>
<keyword evidence="2" id="KW-1185">Reference proteome</keyword>
<organism evidence="1 2">
    <name type="scientific">Photorhabdus australis subsp. thailandensis</name>
    <dbReference type="NCBI Taxonomy" id="2805096"/>
    <lineage>
        <taxon>Bacteria</taxon>
        <taxon>Pseudomonadati</taxon>
        <taxon>Pseudomonadota</taxon>
        <taxon>Gammaproteobacteria</taxon>
        <taxon>Enterobacterales</taxon>
        <taxon>Morganellaceae</taxon>
        <taxon>Photorhabdus</taxon>
    </lineage>
</organism>
<dbReference type="AlphaFoldDB" id="A0A1C0U0R9"/>
<reference evidence="1 2" key="1">
    <citation type="submission" date="2015-12" db="EMBL/GenBank/DDBJ databases">
        <title>Genome comparisons provide insights into the role of secondary metabolites in the pathogenic phase of the Photorhabdus life cycle.</title>
        <authorList>
            <person name="Tobias N.J."/>
            <person name="Mishra B."/>
            <person name="Gupta D.K."/>
            <person name="Thines M."/>
            <person name="Stinear T.P."/>
            <person name="Bode H.B."/>
        </authorList>
    </citation>
    <scope>NUCLEOTIDE SEQUENCE [LARGE SCALE GENOMIC DNA]</scope>
    <source>
        <strain evidence="1 2">PB68.1</strain>
    </source>
</reference>
<evidence type="ECO:0000313" key="1">
    <source>
        <dbReference type="EMBL" id="OCQ51518.1"/>
    </source>
</evidence>
<dbReference type="Proteomes" id="UP000093476">
    <property type="component" value="Unassembled WGS sequence"/>
</dbReference>
<gene>
    <name evidence="1" type="ORF">Ppb6_03248</name>
</gene>
<protein>
    <submittedName>
        <fullName evidence="1">Prophage CP4-57 regulatory protein (AlpA)</fullName>
    </submittedName>
</protein>